<dbReference type="InterPro" id="IPR000383">
    <property type="entry name" value="Xaa-Pro-like_dom"/>
</dbReference>
<evidence type="ECO:0000259" key="2">
    <source>
        <dbReference type="SMART" id="SM00939"/>
    </source>
</evidence>
<gene>
    <name evidence="3" type="ORF">OCV51_05300</name>
</gene>
<protein>
    <submittedName>
        <fullName evidence="3">CocE/NonD family hydrolase</fullName>
    </submittedName>
</protein>
<dbReference type="InterPro" id="IPR050585">
    <property type="entry name" value="Xaa-Pro_dipeptidyl-ppase/CocE"/>
</dbReference>
<evidence type="ECO:0000313" key="3">
    <source>
        <dbReference type="EMBL" id="MCU6747073.1"/>
    </source>
</evidence>
<dbReference type="EMBL" id="JAOQJX010000005">
    <property type="protein sequence ID" value="MCU6747073.1"/>
    <property type="molecule type" value="Genomic_DNA"/>
</dbReference>
<dbReference type="SUPFAM" id="SSF53474">
    <property type="entry name" value="alpha/beta-Hydrolases"/>
    <property type="match status" value="1"/>
</dbReference>
<comment type="caution">
    <text evidence="3">The sequence shown here is derived from an EMBL/GenBank/DDBJ whole genome shotgun (WGS) entry which is preliminary data.</text>
</comment>
<feature type="domain" description="Xaa-Pro dipeptidyl-peptidase C-terminal" evidence="2">
    <location>
        <begin position="345"/>
        <end position="580"/>
    </location>
</feature>
<dbReference type="Gene3D" id="3.40.50.1820">
    <property type="entry name" value="alpha/beta hydrolase"/>
    <property type="match status" value="1"/>
</dbReference>
<proteinExistence type="predicted"/>
<evidence type="ECO:0000313" key="4">
    <source>
        <dbReference type="Proteomes" id="UP001652394"/>
    </source>
</evidence>
<dbReference type="SUPFAM" id="SSF49785">
    <property type="entry name" value="Galactose-binding domain-like"/>
    <property type="match status" value="1"/>
</dbReference>
<evidence type="ECO:0000256" key="1">
    <source>
        <dbReference type="ARBA" id="ARBA00022801"/>
    </source>
</evidence>
<name>A0ABT2T9W5_9FIRM</name>
<dbReference type="Pfam" id="PF08530">
    <property type="entry name" value="PepX_C"/>
    <property type="match status" value="1"/>
</dbReference>
<dbReference type="SMART" id="SM00939">
    <property type="entry name" value="PepX_C"/>
    <property type="match status" value="1"/>
</dbReference>
<dbReference type="InterPro" id="IPR029058">
    <property type="entry name" value="AB_hydrolase_fold"/>
</dbReference>
<dbReference type="Proteomes" id="UP001652394">
    <property type="component" value="Unassembled WGS sequence"/>
</dbReference>
<dbReference type="GO" id="GO:0016787">
    <property type="term" value="F:hydrolase activity"/>
    <property type="evidence" value="ECO:0007669"/>
    <property type="project" value="UniProtKB-KW"/>
</dbReference>
<dbReference type="NCBIfam" id="TIGR00976">
    <property type="entry name" value="CocE_NonD"/>
    <property type="match status" value="1"/>
</dbReference>
<keyword evidence="4" id="KW-1185">Reference proteome</keyword>
<dbReference type="InterPro" id="IPR008979">
    <property type="entry name" value="Galactose-bd-like_sf"/>
</dbReference>
<sequence length="607" mass="70383">MKKRLTEVLGIDTLPNYWDKRYVKNLDKLSRPKYEVEVHSDVWMTLRDGVRLCVDVYLPKGAGPVPALVSWSAYSKEMQGIKRGAIPPESLLFDHSLEAGDIEYFVKRGYAYIIPDPRGIGKSEGEFYGVYNPQEHKDIYDLIEWAAVQDWCDSNVGMVGYSYFGICQILAAAQQPPHLKCIMPCSFVDDYYQHGYYGGVPSTYMSIYWELCPSNKPVPWTLKMYGEEKTKEMMEERLKDPDIAVNSYFTKILTTWPPTYHTFYLDYLLHPLDDEYWKQRSANQMYDKVKVPVYLHCAWSPLGRWSPPIFSAMNDDRLDVPKRLGVLEGYDGLELPYRALNEECLRWYDHWLKGVDTGIMDEPKYKFSVLNAGTRYEDEWPLARTEWKKMYLRSFNRLRWDREPDKDLPPDGFTHLPPSISTEVNKIIYKSSRFPQAKEITGPIELHLWASIDAEDANFVCSLFDVLPDGTRMPLLRYGALRASHPMDEEKSQIGRPVHDNSVSIPVTPGEIREYVIEMNPTSMVIPAGHWLELEITSQCPNACHTESWTGKVGNMNVIPTNTTTSYKIYRDNNHPSYLLLPLVPYTDSEKWVQSFEDDYEIEIEDE</sequence>
<keyword evidence="1 3" id="KW-0378">Hydrolase</keyword>
<dbReference type="PANTHER" id="PTHR43056:SF10">
    <property type="entry name" value="COCE_NOND FAMILY, PUTATIVE (AFU_ORTHOLOGUE AFUA_7G00600)-RELATED"/>
    <property type="match status" value="1"/>
</dbReference>
<dbReference type="PANTHER" id="PTHR43056">
    <property type="entry name" value="PEPTIDASE S9 PROLYL OLIGOPEPTIDASE"/>
    <property type="match status" value="1"/>
</dbReference>
<dbReference type="InterPro" id="IPR005674">
    <property type="entry name" value="CocE/Ser_esterase"/>
</dbReference>
<organism evidence="3 4">
    <name type="scientific">Faecalicatena acetigenes</name>
    <dbReference type="NCBI Taxonomy" id="2981790"/>
    <lineage>
        <taxon>Bacteria</taxon>
        <taxon>Bacillati</taxon>
        <taxon>Bacillota</taxon>
        <taxon>Clostridia</taxon>
        <taxon>Lachnospirales</taxon>
        <taxon>Lachnospiraceae</taxon>
        <taxon>Faecalicatena</taxon>
    </lineage>
</organism>
<dbReference type="Pfam" id="PF02129">
    <property type="entry name" value="Peptidase_S15"/>
    <property type="match status" value="1"/>
</dbReference>
<accession>A0ABT2T9W5</accession>
<dbReference type="RefSeq" id="WP_059066708.1">
    <property type="nucleotide sequence ID" value="NZ_JAOQJX010000005.1"/>
</dbReference>
<dbReference type="Gene3D" id="2.60.120.260">
    <property type="entry name" value="Galactose-binding domain-like"/>
    <property type="match status" value="1"/>
</dbReference>
<reference evidence="3 4" key="1">
    <citation type="journal article" date="2021" name="ISME Commun">
        <title>Automated analysis of genomic sequences facilitates high-throughput and comprehensive description of bacteria.</title>
        <authorList>
            <person name="Hitch T.C.A."/>
        </authorList>
    </citation>
    <scope>NUCLEOTIDE SEQUENCE [LARGE SCALE GENOMIC DNA]</scope>
    <source>
        <strain evidence="3 4">H2_18</strain>
    </source>
</reference>
<dbReference type="InterPro" id="IPR013736">
    <property type="entry name" value="Xaa-Pro_dipept_C"/>
</dbReference>